<sequence length="371" mass="42752">MQPDLQFQLDQVARALDKKDYRSATQRLKLLWQENPENPWVQMYRARLYEAAQKFDQAETIYRHLLRDAMSPKVALQARQGLQRIQETEQAQRKAALAASKASSPEPGEPGLLVLESIPPTARQSAAQHMAKVMELDPYTARMQIPNRGWRLYRLGDLGEMKFYGEQIRSGNIPAFWVATKKVKSLPIYQVQSIQEITPQAVVICENPAGQVGELVFDWSEVTQRVDGSLPVMAQVVNIDVLRDRTDGRNGKEETLDYLRVCDLHLPKRNCILRFCDGTYDYQDGLLLADEGSWDQYSTRMQWNSLMATLTEQAPQMQVWSDFTPFGEFVMDFPVLLHQMNPELKVYNQTESLWPSAFHLYSGLAFWRDRD</sequence>
<evidence type="ECO:0000313" key="3">
    <source>
        <dbReference type="Proteomes" id="UP000625316"/>
    </source>
</evidence>
<organism evidence="2 3">
    <name type="scientific">Romeriopsis navalis LEGE 11480</name>
    <dbReference type="NCBI Taxonomy" id="2777977"/>
    <lineage>
        <taxon>Bacteria</taxon>
        <taxon>Bacillati</taxon>
        <taxon>Cyanobacteriota</taxon>
        <taxon>Cyanophyceae</taxon>
        <taxon>Leptolyngbyales</taxon>
        <taxon>Leptolyngbyaceae</taxon>
        <taxon>Romeriopsis</taxon>
        <taxon>Romeriopsis navalis</taxon>
    </lineage>
</organism>
<feature type="region of interest" description="Disordered" evidence="1">
    <location>
        <begin position="85"/>
        <end position="111"/>
    </location>
</feature>
<reference evidence="2" key="1">
    <citation type="submission" date="2020-10" db="EMBL/GenBank/DDBJ databases">
        <authorList>
            <person name="Castelo-Branco R."/>
            <person name="Eusebio N."/>
            <person name="Adriana R."/>
            <person name="Vieira A."/>
            <person name="Brugerolle De Fraissinette N."/>
            <person name="Rezende De Castro R."/>
            <person name="Schneider M.P."/>
            <person name="Vasconcelos V."/>
            <person name="Leao P.N."/>
        </authorList>
    </citation>
    <scope>NUCLEOTIDE SEQUENCE</scope>
    <source>
        <strain evidence="2">LEGE 11480</strain>
    </source>
</reference>
<dbReference type="Pfam" id="PF14559">
    <property type="entry name" value="TPR_19"/>
    <property type="match status" value="1"/>
</dbReference>
<comment type="caution">
    <text evidence="2">The sequence shown here is derived from an EMBL/GenBank/DDBJ whole genome shotgun (WGS) entry which is preliminary data.</text>
</comment>
<dbReference type="InterPro" id="IPR011990">
    <property type="entry name" value="TPR-like_helical_dom_sf"/>
</dbReference>
<gene>
    <name evidence="2" type="ORF">IQ266_21680</name>
</gene>
<dbReference type="Gene3D" id="1.25.40.10">
    <property type="entry name" value="Tetratricopeptide repeat domain"/>
    <property type="match status" value="1"/>
</dbReference>
<dbReference type="SUPFAM" id="SSF48452">
    <property type="entry name" value="TPR-like"/>
    <property type="match status" value="1"/>
</dbReference>
<evidence type="ECO:0000256" key="1">
    <source>
        <dbReference type="SAM" id="MobiDB-lite"/>
    </source>
</evidence>
<proteinExistence type="predicted"/>
<dbReference type="Proteomes" id="UP000625316">
    <property type="component" value="Unassembled WGS sequence"/>
</dbReference>
<protein>
    <submittedName>
        <fullName evidence="2">Tetratricopeptide repeat protein</fullName>
    </submittedName>
</protein>
<keyword evidence="3" id="KW-1185">Reference proteome</keyword>
<accession>A0A928VRD8</accession>
<dbReference type="AlphaFoldDB" id="A0A928VRD8"/>
<dbReference type="EMBL" id="JADEXQ010000101">
    <property type="protein sequence ID" value="MBE9032352.1"/>
    <property type="molecule type" value="Genomic_DNA"/>
</dbReference>
<evidence type="ECO:0000313" key="2">
    <source>
        <dbReference type="EMBL" id="MBE9032352.1"/>
    </source>
</evidence>
<dbReference type="RefSeq" id="WP_264327172.1">
    <property type="nucleotide sequence ID" value="NZ_JADEXQ010000101.1"/>
</dbReference>
<name>A0A928VRD8_9CYAN</name>
<feature type="compositionally biased region" description="Low complexity" evidence="1">
    <location>
        <begin position="94"/>
        <end position="104"/>
    </location>
</feature>